<sequence length="59" mass="7093">QEERNRQQSQFWMQCFAQPASAEKTEFQKEELNSQKVYTVGQLELEEKYLLISKNHIET</sequence>
<accession>A0ACA9S6I1</accession>
<evidence type="ECO:0000313" key="1">
    <source>
        <dbReference type="EMBL" id="CAG8827240.1"/>
    </source>
</evidence>
<protein>
    <submittedName>
        <fullName evidence="1">18249_t:CDS:1</fullName>
    </submittedName>
</protein>
<name>A0ACA9S6I1_9GLOM</name>
<feature type="non-terminal residue" evidence="1">
    <location>
        <position position="59"/>
    </location>
</feature>
<dbReference type="EMBL" id="CAJVQC010093490">
    <property type="protein sequence ID" value="CAG8827240.1"/>
    <property type="molecule type" value="Genomic_DNA"/>
</dbReference>
<gene>
    <name evidence="1" type="ORF">RPERSI_LOCUS26932</name>
</gene>
<proteinExistence type="predicted"/>
<keyword evidence="2" id="KW-1185">Reference proteome</keyword>
<evidence type="ECO:0000313" key="2">
    <source>
        <dbReference type="Proteomes" id="UP000789920"/>
    </source>
</evidence>
<dbReference type="Proteomes" id="UP000789920">
    <property type="component" value="Unassembled WGS sequence"/>
</dbReference>
<reference evidence="1" key="1">
    <citation type="submission" date="2021-06" db="EMBL/GenBank/DDBJ databases">
        <authorList>
            <person name="Kallberg Y."/>
            <person name="Tangrot J."/>
            <person name="Rosling A."/>
        </authorList>
    </citation>
    <scope>NUCLEOTIDE SEQUENCE</scope>
    <source>
        <strain evidence="1">MA461A</strain>
    </source>
</reference>
<organism evidence="1 2">
    <name type="scientific">Racocetra persica</name>
    <dbReference type="NCBI Taxonomy" id="160502"/>
    <lineage>
        <taxon>Eukaryota</taxon>
        <taxon>Fungi</taxon>
        <taxon>Fungi incertae sedis</taxon>
        <taxon>Mucoromycota</taxon>
        <taxon>Glomeromycotina</taxon>
        <taxon>Glomeromycetes</taxon>
        <taxon>Diversisporales</taxon>
        <taxon>Gigasporaceae</taxon>
        <taxon>Racocetra</taxon>
    </lineage>
</organism>
<feature type="non-terminal residue" evidence="1">
    <location>
        <position position="1"/>
    </location>
</feature>
<comment type="caution">
    <text evidence="1">The sequence shown here is derived from an EMBL/GenBank/DDBJ whole genome shotgun (WGS) entry which is preliminary data.</text>
</comment>